<dbReference type="OrthoDB" id="10469840at2759"/>
<organism evidence="2 3">
    <name type="scientific">Phrynocephalus forsythii</name>
    <dbReference type="NCBI Taxonomy" id="171643"/>
    <lineage>
        <taxon>Eukaryota</taxon>
        <taxon>Metazoa</taxon>
        <taxon>Chordata</taxon>
        <taxon>Craniata</taxon>
        <taxon>Vertebrata</taxon>
        <taxon>Euteleostomi</taxon>
        <taxon>Lepidosauria</taxon>
        <taxon>Squamata</taxon>
        <taxon>Bifurcata</taxon>
        <taxon>Unidentata</taxon>
        <taxon>Episquamata</taxon>
        <taxon>Toxicofera</taxon>
        <taxon>Iguania</taxon>
        <taxon>Acrodonta</taxon>
        <taxon>Agamidae</taxon>
        <taxon>Agaminae</taxon>
        <taxon>Phrynocephalus</taxon>
    </lineage>
</organism>
<evidence type="ECO:0000256" key="1">
    <source>
        <dbReference type="SAM" id="MobiDB-lite"/>
    </source>
</evidence>
<reference evidence="2" key="1">
    <citation type="journal article" date="2023" name="DNA Res.">
        <title>Chromosome-level genome assembly of Phrynocephalus forsythii using third-generation DNA sequencing and Hi-C analysis.</title>
        <authorList>
            <person name="Qi Y."/>
            <person name="Zhao W."/>
            <person name="Zhao Y."/>
            <person name="Niu C."/>
            <person name="Cao S."/>
            <person name="Zhang Y."/>
        </authorList>
    </citation>
    <scope>NUCLEOTIDE SEQUENCE</scope>
    <source>
        <tissue evidence="2">Muscle</tissue>
    </source>
</reference>
<gene>
    <name evidence="2" type="ORF">JRQ81_012335</name>
</gene>
<dbReference type="Proteomes" id="UP001142489">
    <property type="component" value="Unassembled WGS sequence"/>
</dbReference>
<proteinExistence type="predicted"/>
<evidence type="ECO:0000313" key="3">
    <source>
        <dbReference type="Proteomes" id="UP001142489"/>
    </source>
</evidence>
<accession>A0A9Q1APX6</accession>
<dbReference type="AlphaFoldDB" id="A0A9Q1APX6"/>
<name>A0A9Q1APX6_9SAUR</name>
<comment type="caution">
    <text evidence="2">The sequence shown here is derived from an EMBL/GenBank/DDBJ whole genome shotgun (WGS) entry which is preliminary data.</text>
</comment>
<sequence>MTFCRKGLFMQENHRNMAALELPSVTVKLEDEEAAPWLPNNQGSEDTDNFPSTHSAGFPVPKSEVIHGGDPWIPEPVSEEREIPTDYTSELPDVIVKLEEEEELYIPYRQVSAASTPFKGPHSVSLSRDQMKADIQIPRDWVTEIDAIIHTTSVGDWTGQLDNVTSRWWQELVKSNVIAREQMKFMTE</sequence>
<keyword evidence="3" id="KW-1185">Reference proteome</keyword>
<feature type="compositionally biased region" description="Polar residues" evidence="1">
    <location>
        <begin position="39"/>
        <end position="55"/>
    </location>
</feature>
<dbReference type="EMBL" id="JAPFRF010000024">
    <property type="protein sequence ID" value="KAJ7303376.1"/>
    <property type="molecule type" value="Genomic_DNA"/>
</dbReference>
<protein>
    <submittedName>
        <fullName evidence="2">Uncharacterized protein</fullName>
    </submittedName>
</protein>
<feature type="region of interest" description="Disordered" evidence="1">
    <location>
        <begin position="37"/>
        <end position="69"/>
    </location>
</feature>
<evidence type="ECO:0000313" key="2">
    <source>
        <dbReference type="EMBL" id="KAJ7303376.1"/>
    </source>
</evidence>